<geneLocation type="plasmid" evidence="4">
    <name>pkf715b dna</name>
</geneLocation>
<name>A0A1L7NNT0_PSEPU</name>
<proteinExistence type="predicted"/>
<feature type="transmembrane region" description="Helical" evidence="1">
    <location>
        <begin position="40"/>
        <end position="60"/>
    </location>
</feature>
<evidence type="ECO:0000313" key="3">
    <source>
        <dbReference type="EMBL" id="POF99690.1"/>
    </source>
</evidence>
<dbReference type="EMBL" id="AP015031">
    <property type="protein sequence ID" value="BAW27140.1"/>
    <property type="molecule type" value="Genomic_DNA"/>
</dbReference>
<keyword evidence="1" id="KW-0812">Transmembrane</keyword>
<reference evidence="3 5" key="3">
    <citation type="submission" date="2018-03" db="EMBL/GenBank/DDBJ databases">
        <title>Draft genome of Pseudomonas putida strain KH-18-2.</title>
        <authorList>
            <person name="Yoshizawa S."/>
            <person name="Khan N.H."/>
            <person name="Nishimura M."/>
            <person name="Chiura H.X."/>
            <person name="Ogura Y."/>
            <person name="Hayashi T."/>
            <person name="Kogure K."/>
        </authorList>
    </citation>
    <scope>NUCLEOTIDE SEQUENCE [LARGE SCALE GENOMIC DNA]</scope>
    <source>
        <strain evidence="3 5">KH-18-2</strain>
    </source>
</reference>
<dbReference type="Proteomes" id="UP000237378">
    <property type="component" value="Unassembled WGS sequence"/>
</dbReference>
<reference evidence="3 5" key="2">
    <citation type="submission" date="2016-08" db="EMBL/GenBank/DDBJ databases">
        <authorList>
            <person name="Seilhamer J.J."/>
        </authorList>
    </citation>
    <scope>NUCLEOTIDE SEQUENCE [LARGE SCALE GENOMIC DNA]</scope>
    <source>
        <strain evidence="3 5">KH-18-2</strain>
    </source>
</reference>
<accession>A0A1L7NNT0</accession>
<evidence type="ECO:0000313" key="4">
    <source>
        <dbReference type="Proteomes" id="UP000218731"/>
    </source>
</evidence>
<sequence length="96" mass="10531">MSKYGVMKQVGKGVGAIALAVAACLFAAYARRAFGGWVFAGSLLLVVAASIPMVVFFNLFADPNAKRSKKVPLMDQEESHDMFKDSFNYFSRNKDD</sequence>
<geneLocation type="plasmid" evidence="2">
    <name>pKF715B</name>
</geneLocation>
<keyword evidence="1" id="KW-1133">Transmembrane helix</keyword>
<dbReference type="PROSITE" id="PS51257">
    <property type="entry name" value="PROKAR_LIPOPROTEIN"/>
    <property type="match status" value="1"/>
</dbReference>
<evidence type="ECO:0000256" key="1">
    <source>
        <dbReference type="SAM" id="Phobius"/>
    </source>
</evidence>
<protein>
    <submittedName>
        <fullName evidence="2">Uncharacterized protein</fullName>
    </submittedName>
</protein>
<evidence type="ECO:0000313" key="5">
    <source>
        <dbReference type="Proteomes" id="UP000237378"/>
    </source>
</evidence>
<keyword evidence="2" id="KW-0614">Plasmid</keyword>
<dbReference type="AlphaFoldDB" id="A0A1L7NNT0"/>
<organism evidence="2 4">
    <name type="scientific">Pseudomonas putida</name>
    <name type="common">Arthrobacter siderocapsulatus</name>
    <dbReference type="NCBI Taxonomy" id="303"/>
    <lineage>
        <taxon>Bacteria</taxon>
        <taxon>Pseudomonadati</taxon>
        <taxon>Pseudomonadota</taxon>
        <taxon>Gammaproteobacteria</taxon>
        <taxon>Pseudomonadales</taxon>
        <taxon>Pseudomonadaceae</taxon>
        <taxon>Pseudomonas</taxon>
    </lineage>
</organism>
<keyword evidence="1" id="KW-0472">Membrane</keyword>
<reference evidence="2 4" key="1">
    <citation type="submission" date="2015-11" db="EMBL/GenBank/DDBJ databases">
        <title>Complete genome sequencing of a biphenyl-degrading bacterium, Pseudomonas putida KF715 (=NBRC110667).</title>
        <authorList>
            <person name="Suenaga H."/>
            <person name="Fujihara N."/>
            <person name="Watanabe T."/>
            <person name="Hirose J."/>
            <person name="Kimura N."/>
            <person name="Yamazoe A."/>
            <person name="Hosoyama A."/>
            <person name="Shimodaira J."/>
            <person name="Furukawa K."/>
        </authorList>
    </citation>
    <scope>NUCLEOTIDE SEQUENCE [LARGE SCALE GENOMIC DNA]</scope>
    <source>
        <strain evidence="2 4">KF715</strain>
        <plasmid evidence="2">pKF715B</plasmid>
        <plasmid evidence="4">Plasmid pkf715b dna</plasmid>
    </source>
</reference>
<dbReference type="RefSeq" id="WP_004577622.1">
    <property type="nucleotide sequence ID" value="NZ_AP015031.1"/>
</dbReference>
<dbReference type="Proteomes" id="UP000218731">
    <property type="component" value="Plasmid pKF715B"/>
</dbReference>
<evidence type="ECO:0000313" key="2">
    <source>
        <dbReference type="EMBL" id="BAW27140.1"/>
    </source>
</evidence>
<gene>
    <name evidence="3" type="ORF">BGP82_28010</name>
    <name evidence="2" type="ORF">KF715C_pB340</name>
</gene>
<dbReference type="EMBL" id="MING01000087">
    <property type="protein sequence ID" value="POF99690.1"/>
    <property type="molecule type" value="Genomic_DNA"/>
</dbReference>